<feature type="compositionally biased region" description="Acidic residues" evidence="5">
    <location>
        <begin position="222"/>
        <end position="235"/>
    </location>
</feature>
<evidence type="ECO:0000256" key="5">
    <source>
        <dbReference type="SAM" id="MobiDB-lite"/>
    </source>
</evidence>
<reference evidence="7 8" key="1">
    <citation type="journal article" date="2013" name="Genome Biol.">
        <title>Genome of Acanthamoeba castellanii highlights extensive lateral gene transfer and early evolution of tyrosine kinase signaling.</title>
        <authorList>
            <person name="Clarke M."/>
            <person name="Lohan A.J."/>
            <person name="Liu B."/>
            <person name="Lagkouvardos I."/>
            <person name="Roy S."/>
            <person name="Zafar N."/>
            <person name="Bertelli C."/>
            <person name="Schilde C."/>
            <person name="Kianianmomeni A."/>
            <person name="Burglin T.R."/>
            <person name="Frech C."/>
            <person name="Turcotte B."/>
            <person name="Kopec K.O."/>
            <person name="Synnott J.M."/>
            <person name="Choo C."/>
            <person name="Paponov I."/>
            <person name="Finkler A."/>
            <person name="Soon Heng Tan C."/>
            <person name="Hutchins A.P."/>
            <person name="Weinmeier T."/>
            <person name="Rattei T."/>
            <person name="Chu J.S."/>
            <person name="Gimenez G."/>
            <person name="Irimia M."/>
            <person name="Rigden D.J."/>
            <person name="Fitzpatrick D.A."/>
            <person name="Lorenzo-Morales J."/>
            <person name="Bateman A."/>
            <person name="Chiu C.H."/>
            <person name="Tang P."/>
            <person name="Hegemann P."/>
            <person name="Fromm H."/>
            <person name="Raoult D."/>
            <person name="Greub G."/>
            <person name="Miranda-Saavedra D."/>
            <person name="Chen N."/>
            <person name="Nash P."/>
            <person name="Ginger M.L."/>
            <person name="Horn M."/>
            <person name="Schaap P."/>
            <person name="Caler L."/>
            <person name="Loftus B."/>
        </authorList>
    </citation>
    <scope>NUCLEOTIDE SEQUENCE [LARGE SCALE GENOMIC DNA]</scope>
    <source>
        <strain evidence="7 8">Neff</strain>
    </source>
</reference>
<keyword evidence="8" id="KW-1185">Reference proteome</keyword>
<dbReference type="Gene3D" id="2.70.130.10">
    <property type="entry name" value="Mannose-6-phosphate receptor binding domain"/>
    <property type="match status" value="1"/>
</dbReference>
<dbReference type="OrthoDB" id="448954at2759"/>
<keyword evidence="4" id="KW-1015">Disulfide bond</keyword>
<dbReference type="PANTHER" id="PTHR15414">
    <property type="entry name" value="OS-9-RELATED"/>
    <property type="match status" value="1"/>
</dbReference>
<evidence type="ECO:0000313" key="8">
    <source>
        <dbReference type="Proteomes" id="UP000011083"/>
    </source>
</evidence>
<organism evidence="7 8">
    <name type="scientific">Acanthamoeba castellanii (strain ATCC 30010 / Neff)</name>
    <dbReference type="NCBI Taxonomy" id="1257118"/>
    <lineage>
        <taxon>Eukaryota</taxon>
        <taxon>Amoebozoa</taxon>
        <taxon>Discosea</taxon>
        <taxon>Longamoebia</taxon>
        <taxon>Centramoebida</taxon>
        <taxon>Acanthamoebidae</taxon>
        <taxon>Acanthamoeba</taxon>
    </lineage>
</organism>
<dbReference type="SUPFAM" id="SSF50911">
    <property type="entry name" value="Mannose 6-phosphate receptor domain"/>
    <property type="match status" value="1"/>
</dbReference>
<protein>
    <submittedName>
        <fullName evidence="7">Xtp3transactivated protein, putative</fullName>
    </submittedName>
</protein>
<dbReference type="GO" id="GO:0030970">
    <property type="term" value="P:retrograde protein transport, ER to cytosol"/>
    <property type="evidence" value="ECO:0007669"/>
    <property type="project" value="TreeGrafter"/>
</dbReference>
<dbReference type="VEuPathDB" id="AmoebaDB:ACA1_111060"/>
<dbReference type="STRING" id="1257118.L8H6W1"/>
<evidence type="ECO:0000256" key="3">
    <source>
        <dbReference type="ARBA" id="ARBA00022824"/>
    </source>
</evidence>
<evidence type="ECO:0000256" key="4">
    <source>
        <dbReference type="ARBA" id="ARBA00023157"/>
    </source>
</evidence>
<dbReference type="InterPro" id="IPR009011">
    <property type="entry name" value="Man6P_isomerase_rcpt-bd_dom_sf"/>
</dbReference>
<accession>L8H6W1</accession>
<dbReference type="PANTHER" id="PTHR15414:SF0">
    <property type="entry name" value="ENDOPLASMIC RETICULUM LECTIN 1"/>
    <property type="match status" value="1"/>
</dbReference>
<dbReference type="OMA" id="TEVRYYC"/>
<comment type="subcellular location">
    <subcellularLocation>
        <location evidence="1">Endoplasmic reticulum</location>
    </subcellularLocation>
</comment>
<dbReference type="InterPro" id="IPR044865">
    <property type="entry name" value="MRH_dom"/>
</dbReference>
<dbReference type="GeneID" id="14922141"/>
<keyword evidence="2" id="KW-0732">Signal</keyword>
<evidence type="ECO:0000313" key="7">
    <source>
        <dbReference type="EMBL" id="ELR21254.1"/>
    </source>
</evidence>
<dbReference type="Proteomes" id="UP000011083">
    <property type="component" value="Unassembled WGS sequence"/>
</dbReference>
<name>L8H6W1_ACACF</name>
<proteinExistence type="predicted"/>
<dbReference type="EMBL" id="KB007905">
    <property type="protein sequence ID" value="ELR21254.1"/>
    <property type="molecule type" value="Genomic_DNA"/>
</dbReference>
<dbReference type="GO" id="GO:0005788">
    <property type="term" value="C:endoplasmic reticulum lumen"/>
    <property type="evidence" value="ECO:0007669"/>
    <property type="project" value="TreeGrafter"/>
</dbReference>
<dbReference type="InterPro" id="IPR045149">
    <property type="entry name" value="OS-9-like"/>
</dbReference>
<feature type="region of interest" description="Disordered" evidence="5">
    <location>
        <begin position="219"/>
        <end position="249"/>
    </location>
</feature>
<dbReference type="RefSeq" id="XP_004345380.1">
    <property type="nucleotide sequence ID" value="XM_004345330.1"/>
</dbReference>
<feature type="domain" description="MRH" evidence="6">
    <location>
        <begin position="96"/>
        <end position="200"/>
    </location>
</feature>
<feature type="region of interest" description="Disordered" evidence="5">
    <location>
        <begin position="118"/>
        <end position="141"/>
    </location>
</feature>
<dbReference type="PROSITE" id="PS51914">
    <property type="entry name" value="MRH"/>
    <property type="match status" value="1"/>
</dbReference>
<keyword evidence="3" id="KW-0256">Endoplasmic reticulum</keyword>
<gene>
    <name evidence="7" type="ORF">ACA1_111060</name>
</gene>
<feature type="compositionally biased region" description="Basic and acidic residues" evidence="5">
    <location>
        <begin position="127"/>
        <end position="141"/>
    </location>
</feature>
<dbReference type="GO" id="GO:0030968">
    <property type="term" value="P:endoplasmic reticulum unfolded protein response"/>
    <property type="evidence" value="ECO:0007669"/>
    <property type="project" value="InterPro"/>
</dbReference>
<dbReference type="KEGG" id="acan:ACA1_111060"/>
<evidence type="ECO:0000256" key="2">
    <source>
        <dbReference type="ARBA" id="ARBA00022729"/>
    </source>
</evidence>
<evidence type="ECO:0000256" key="1">
    <source>
        <dbReference type="ARBA" id="ARBA00004240"/>
    </source>
</evidence>
<sequence>MVLLHRRLPLTELSGAGLDRVNHHVEYHYLDDEHQGGGGGKEEAYLAPRGQEVILTRHDGTRFNCTLPRVEASASSGQTPNVPRPSVVSLLAPLKHNCLYRQFHQEGDERIAAFTLGLAPPEDPDEESARRRVETEEGPREVYSELHADGTICDITGKPRTVQLDFYCSPETRTGMLVSLKEPSTCNYLLSVATPLLCAHPEFKVEEKAEQAIICRELPPQAEDEDDSNDVELELDPPTWLQKNADLVG</sequence>
<dbReference type="AlphaFoldDB" id="L8H6W1"/>
<evidence type="ECO:0000259" key="6">
    <source>
        <dbReference type="PROSITE" id="PS51914"/>
    </source>
</evidence>